<dbReference type="AlphaFoldDB" id="A0AB72Z010"/>
<dbReference type="Proteomes" id="UP000003457">
    <property type="component" value="Unassembled WGS sequence"/>
</dbReference>
<reference evidence="1 2" key="1">
    <citation type="submission" date="2010-10" db="EMBL/GenBank/DDBJ databases">
        <authorList>
            <person name="Durkin A.S."/>
            <person name="Madupu R."/>
            <person name="Torralba M."/>
            <person name="Gillis M."/>
            <person name="Methe B."/>
            <person name="Sutton G."/>
            <person name="Nelson K.E."/>
        </authorList>
    </citation>
    <scope>NUCLEOTIDE SEQUENCE [LARGE SCALE GENOMIC DNA]</scope>
    <source>
        <strain evidence="1 2">JCVIHMP022</strain>
    </source>
</reference>
<gene>
    <name evidence="1" type="ORF">HMPREF9003_1367</name>
</gene>
<evidence type="ECO:0000313" key="1">
    <source>
        <dbReference type="EMBL" id="EFO77429.1"/>
    </source>
</evidence>
<organism evidence="1 2">
    <name type="scientific">Bifidobacterium dentium JCVIHMP022</name>
    <dbReference type="NCBI Taxonomy" id="553191"/>
    <lineage>
        <taxon>Bacteria</taxon>
        <taxon>Bacillati</taxon>
        <taxon>Actinomycetota</taxon>
        <taxon>Actinomycetes</taxon>
        <taxon>Bifidobacteriales</taxon>
        <taxon>Bifidobacteriaceae</taxon>
        <taxon>Bifidobacterium</taxon>
    </lineage>
</organism>
<proteinExistence type="predicted"/>
<sequence>MDGFSTGLTAVPAPERANPECAAALALCAITASGFFA</sequence>
<name>A0AB72Z010_9BIFI</name>
<protein>
    <submittedName>
        <fullName evidence="1">Uncharacterized protein</fullName>
    </submittedName>
</protein>
<comment type="caution">
    <text evidence="1">The sequence shown here is derived from an EMBL/GenBank/DDBJ whole genome shotgun (WGS) entry which is preliminary data.</text>
</comment>
<accession>A0AB72Z010</accession>
<dbReference type="EMBL" id="AEHJ01000028">
    <property type="protein sequence ID" value="EFO77429.1"/>
    <property type="molecule type" value="Genomic_DNA"/>
</dbReference>
<evidence type="ECO:0000313" key="2">
    <source>
        <dbReference type="Proteomes" id="UP000003457"/>
    </source>
</evidence>